<dbReference type="CDD" id="cd00190">
    <property type="entry name" value="Tryp_SPc"/>
    <property type="match status" value="1"/>
</dbReference>
<evidence type="ECO:0000313" key="6">
    <source>
        <dbReference type="EMBL" id="CAJ1970491.1"/>
    </source>
</evidence>
<dbReference type="InterPro" id="IPR043504">
    <property type="entry name" value="Peptidase_S1_PA_chymotrypsin"/>
</dbReference>
<dbReference type="PROSITE" id="PS00135">
    <property type="entry name" value="TRYPSIN_SER"/>
    <property type="match status" value="1"/>
</dbReference>
<dbReference type="FunFam" id="2.40.10.10:FF:000002">
    <property type="entry name" value="Transmembrane protease serine"/>
    <property type="match status" value="1"/>
</dbReference>
<evidence type="ECO:0000256" key="2">
    <source>
        <dbReference type="ARBA" id="ARBA00023157"/>
    </source>
</evidence>
<keyword evidence="7" id="KW-1185">Reference proteome</keyword>
<organism evidence="6 7">
    <name type="scientific">Cylindrotheca closterium</name>
    <dbReference type="NCBI Taxonomy" id="2856"/>
    <lineage>
        <taxon>Eukaryota</taxon>
        <taxon>Sar</taxon>
        <taxon>Stramenopiles</taxon>
        <taxon>Ochrophyta</taxon>
        <taxon>Bacillariophyta</taxon>
        <taxon>Bacillariophyceae</taxon>
        <taxon>Bacillariophycidae</taxon>
        <taxon>Bacillariales</taxon>
        <taxon>Bacillariaceae</taxon>
        <taxon>Cylindrotheca</taxon>
    </lineage>
</organism>
<keyword evidence="1" id="KW-0843">Virulence</keyword>
<evidence type="ECO:0000256" key="3">
    <source>
        <dbReference type="RuleBase" id="RU363034"/>
    </source>
</evidence>
<dbReference type="InterPro" id="IPR033116">
    <property type="entry name" value="TRYPSIN_SER"/>
</dbReference>
<evidence type="ECO:0000256" key="1">
    <source>
        <dbReference type="ARBA" id="ARBA00023026"/>
    </source>
</evidence>
<dbReference type="PROSITE" id="PS50240">
    <property type="entry name" value="TRYPSIN_DOM"/>
    <property type="match status" value="1"/>
</dbReference>
<name>A0AAD2GEP0_9STRA</name>
<keyword evidence="4" id="KW-0732">Signal</keyword>
<feature type="chain" id="PRO_5042225142" description="Peptidase S1 domain-containing protein" evidence="4">
    <location>
        <begin position="26"/>
        <end position="433"/>
    </location>
</feature>
<keyword evidence="3" id="KW-0645">Protease</keyword>
<dbReference type="InterPro" id="IPR001314">
    <property type="entry name" value="Peptidase_S1A"/>
</dbReference>
<dbReference type="SUPFAM" id="SSF50494">
    <property type="entry name" value="Trypsin-like serine proteases"/>
    <property type="match status" value="1"/>
</dbReference>
<keyword evidence="3" id="KW-0720">Serine protease</keyword>
<dbReference type="Pfam" id="PF00089">
    <property type="entry name" value="Trypsin"/>
    <property type="match status" value="1"/>
</dbReference>
<keyword evidence="3" id="KW-0378">Hydrolase</keyword>
<dbReference type="PROSITE" id="PS00134">
    <property type="entry name" value="TRYPSIN_HIS"/>
    <property type="match status" value="1"/>
</dbReference>
<dbReference type="EMBL" id="CAKOGP040002524">
    <property type="protein sequence ID" value="CAJ1970491.1"/>
    <property type="molecule type" value="Genomic_DNA"/>
</dbReference>
<dbReference type="InterPro" id="IPR009003">
    <property type="entry name" value="Peptidase_S1_PA"/>
</dbReference>
<dbReference type="InterPro" id="IPR001254">
    <property type="entry name" value="Trypsin_dom"/>
</dbReference>
<dbReference type="PRINTS" id="PR00722">
    <property type="entry name" value="CHYMOTRYPSIN"/>
</dbReference>
<dbReference type="GO" id="GO:0004252">
    <property type="term" value="F:serine-type endopeptidase activity"/>
    <property type="evidence" value="ECO:0007669"/>
    <property type="project" value="InterPro"/>
</dbReference>
<dbReference type="SMART" id="SM00020">
    <property type="entry name" value="Tryp_SPc"/>
    <property type="match status" value="1"/>
</dbReference>
<dbReference type="PANTHER" id="PTHR24252">
    <property type="entry name" value="ACROSIN-RELATED"/>
    <property type="match status" value="1"/>
</dbReference>
<feature type="signal peptide" evidence="4">
    <location>
        <begin position="1"/>
        <end position="25"/>
    </location>
</feature>
<reference evidence="6" key="1">
    <citation type="submission" date="2023-08" db="EMBL/GenBank/DDBJ databases">
        <authorList>
            <person name="Audoor S."/>
            <person name="Bilcke G."/>
        </authorList>
    </citation>
    <scope>NUCLEOTIDE SEQUENCE</scope>
</reference>
<dbReference type="GO" id="GO:0006508">
    <property type="term" value="P:proteolysis"/>
    <property type="evidence" value="ECO:0007669"/>
    <property type="project" value="UniProtKB-KW"/>
</dbReference>
<comment type="caution">
    <text evidence="6">The sequence shown here is derived from an EMBL/GenBank/DDBJ whole genome shotgun (WGS) entry which is preliminary data.</text>
</comment>
<proteinExistence type="predicted"/>
<dbReference type="Proteomes" id="UP001295423">
    <property type="component" value="Unassembled WGS sequence"/>
</dbReference>
<evidence type="ECO:0000259" key="5">
    <source>
        <dbReference type="PROSITE" id="PS50240"/>
    </source>
</evidence>
<evidence type="ECO:0000313" key="7">
    <source>
        <dbReference type="Proteomes" id="UP001295423"/>
    </source>
</evidence>
<evidence type="ECO:0000256" key="4">
    <source>
        <dbReference type="SAM" id="SignalP"/>
    </source>
</evidence>
<dbReference type="AlphaFoldDB" id="A0AAD2GEP0"/>
<keyword evidence="2" id="KW-1015">Disulfide bond</keyword>
<sequence>MPSTTRRRRLILPVFGFLVCGVVEAEEHQANANNRLRPRIRRDIPPSHIEQIDFDFDGLDEIEWTQGDEGEAVQQIVGGEEVDLGEYPYFVDLGDCGGSLIAPDLVLTAAHCEDYTGYMAIIGASNKRDDSTEGSTLVRVVDWAAHPYFDDVTLKYDVALLKIDPPVYLNTDIVITLNDQDDLVQGENLTVMGVGLLEDGGEEQENGSPLRDVSVKVIPNEICNGRYWYDDEIDYTMLCAGYPEGKKDSCQGDSGSPLVRKIGNTHVQVGVVSWGDGCGEELAPGIYSRVDMAYRWIQGVGCTQWGSLGPLCTRESNDAVAPPSPPSVVGSVISCDWNEKETDFTLLTGDTAGDIRWEIISVEQGKSVLTQIGMEDWETYQTRECLPQSPYVLLIKNFRGQGLSGGGYSLTVDGRLVEESYDNEMFSLKVIKF</sequence>
<protein>
    <recommendedName>
        <fullName evidence="5">Peptidase S1 domain-containing protein</fullName>
    </recommendedName>
</protein>
<dbReference type="Gene3D" id="2.40.10.10">
    <property type="entry name" value="Trypsin-like serine proteases"/>
    <property type="match status" value="1"/>
</dbReference>
<accession>A0AAD2GEP0</accession>
<dbReference type="InterPro" id="IPR018114">
    <property type="entry name" value="TRYPSIN_HIS"/>
</dbReference>
<dbReference type="PANTHER" id="PTHR24252:SF7">
    <property type="entry name" value="HYALIN"/>
    <property type="match status" value="1"/>
</dbReference>
<gene>
    <name evidence="6" type="ORF">CYCCA115_LOCUS24507</name>
</gene>
<feature type="domain" description="Peptidase S1" evidence="5">
    <location>
        <begin position="76"/>
        <end position="302"/>
    </location>
</feature>